<dbReference type="Proteomes" id="UP000715441">
    <property type="component" value="Unassembled WGS sequence"/>
</dbReference>
<evidence type="ECO:0000256" key="8">
    <source>
        <dbReference type="ARBA" id="ARBA00024092"/>
    </source>
</evidence>
<comment type="cofactor">
    <cofactor evidence="1">
        <name>NAD(+)</name>
        <dbReference type="ChEBI" id="CHEBI:57540"/>
    </cofactor>
</comment>
<accession>A0ABX1J5J2</accession>
<reference evidence="11 12" key="1">
    <citation type="submission" date="2020-04" db="EMBL/GenBank/DDBJ databases">
        <title>Novel species.</title>
        <authorList>
            <person name="Teo W.F.A."/>
            <person name="Lipun K."/>
            <person name="Srisuk N."/>
            <person name="Duangmal K."/>
        </authorList>
    </citation>
    <scope>NUCLEOTIDE SEQUENCE [LARGE SCALE GENOMIC DNA]</scope>
    <source>
        <strain evidence="11 12">K13G38</strain>
    </source>
</reference>
<evidence type="ECO:0000256" key="3">
    <source>
        <dbReference type="ARBA" id="ARBA00022741"/>
    </source>
</evidence>
<evidence type="ECO:0000256" key="1">
    <source>
        <dbReference type="ARBA" id="ARBA00001911"/>
    </source>
</evidence>
<dbReference type="InterPro" id="IPR050071">
    <property type="entry name" value="Dehydroquinate_synthase"/>
</dbReference>
<dbReference type="InterPro" id="IPR035872">
    <property type="entry name" value="EEVS-like"/>
</dbReference>
<organism evidence="11 12">
    <name type="scientific">Amycolatopsis acididurans</name>
    <dbReference type="NCBI Taxonomy" id="2724524"/>
    <lineage>
        <taxon>Bacteria</taxon>
        <taxon>Bacillati</taxon>
        <taxon>Actinomycetota</taxon>
        <taxon>Actinomycetes</taxon>
        <taxon>Pseudonocardiales</taxon>
        <taxon>Pseudonocardiaceae</taxon>
        <taxon>Amycolatopsis</taxon>
    </lineage>
</organism>
<name>A0ABX1J5J2_9PSEU</name>
<protein>
    <recommendedName>
        <fullName evidence="8">2-epi-5-epi-valiolone synthase</fullName>
        <ecNumber evidence="7">4.2.3.152</ecNumber>
    </recommendedName>
</protein>
<keyword evidence="5" id="KW-0456">Lyase</keyword>
<evidence type="ECO:0000259" key="10">
    <source>
        <dbReference type="Pfam" id="PF24621"/>
    </source>
</evidence>
<evidence type="ECO:0000313" key="12">
    <source>
        <dbReference type="Proteomes" id="UP000715441"/>
    </source>
</evidence>
<dbReference type="EC" id="4.2.3.152" evidence="7"/>
<dbReference type="Gene3D" id="3.40.50.1970">
    <property type="match status" value="1"/>
</dbReference>
<comment type="caution">
    <text evidence="11">The sequence shown here is derived from an EMBL/GenBank/DDBJ whole genome shotgun (WGS) entry which is preliminary data.</text>
</comment>
<gene>
    <name evidence="11" type="ORF">HFP15_19230</name>
</gene>
<evidence type="ECO:0000313" key="11">
    <source>
        <dbReference type="EMBL" id="NKQ55018.1"/>
    </source>
</evidence>
<sequence length="348" mass="38576">MDSQVIRIYGAQVCEFLDRHGIEYKLVVLPGGEATKTMRTVFRVCQELDDFGVSRRSEPVIVFGGGVLNDVVGMAASIYRRGIERIVYGTTLVALVDATVGAKTGCDHNGFKNRLGTYRPARLVIADKSFLATQDRRRISDGLAEILKLAIVCDGQLFELLEKHGRTVLDEKFTCSTAVGEQAANGIIEAAIGGMLSELHNNLWEDDLARATYFGHTWSPKVEMVALQRSKDLLPWRRRQWLLHGEAVALDMLMSVFIAHARDLLTADEVDRIIGVLDQLELPMWDSIFGEPEVLAAGFEESIRHRDGKQLVPLPKSIGSVTFVNDITPKEIDTAVRRMRALGGRSLG</sequence>
<dbReference type="Gene3D" id="1.20.1090.10">
    <property type="entry name" value="Dehydroquinate synthase-like - alpha domain"/>
    <property type="match status" value="1"/>
</dbReference>
<dbReference type="RefSeq" id="WP_168517543.1">
    <property type="nucleotide sequence ID" value="NZ_JAAXLS010000012.1"/>
</dbReference>
<keyword evidence="3" id="KW-0547">Nucleotide-binding</keyword>
<keyword evidence="2" id="KW-0479">Metal-binding</keyword>
<feature type="domain" description="3-dehydroquinate synthase N-terminal" evidence="9">
    <location>
        <begin position="27"/>
        <end position="139"/>
    </location>
</feature>
<evidence type="ECO:0000256" key="7">
    <source>
        <dbReference type="ARBA" id="ARBA00024060"/>
    </source>
</evidence>
<keyword evidence="4" id="KW-0520">NAD</keyword>
<evidence type="ECO:0000256" key="2">
    <source>
        <dbReference type="ARBA" id="ARBA00022723"/>
    </source>
</evidence>
<dbReference type="EMBL" id="JAAXLS010000012">
    <property type="protein sequence ID" value="NKQ55018.1"/>
    <property type="molecule type" value="Genomic_DNA"/>
</dbReference>
<keyword evidence="12" id="KW-1185">Reference proteome</keyword>
<dbReference type="InterPro" id="IPR056179">
    <property type="entry name" value="DHQS_C"/>
</dbReference>
<feature type="domain" description="3-dehydroquinate synthase C-terminal" evidence="10">
    <location>
        <begin position="142"/>
        <end position="286"/>
    </location>
</feature>
<dbReference type="CDD" id="cd08199">
    <property type="entry name" value="EEVS"/>
    <property type="match status" value="1"/>
</dbReference>
<dbReference type="SUPFAM" id="SSF56796">
    <property type="entry name" value="Dehydroquinate synthase-like"/>
    <property type="match status" value="1"/>
</dbReference>
<comment type="catalytic activity">
    <reaction evidence="6">
        <text>D-sedoheptulose 7-phosphate = 2-epi-5-epi-valiolone + phosphate</text>
        <dbReference type="Rhea" id="RHEA:44184"/>
        <dbReference type="ChEBI" id="CHEBI:43474"/>
        <dbReference type="ChEBI" id="CHEBI:57483"/>
        <dbReference type="ChEBI" id="CHEBI:84187"/>
        <dbReference type="EC" id="4.2.3.152"/>
    </reaction>
</comment>
<dbReference type="PANTHER" id="PTHR43622">
    <property type="entry name" value="3-DEHYDROQUINATE SYNTHASE"/>
    <property type="match status" value="1"/>
</dbReference>
<dbReference type="Pfam" id="PF01761">
    <property type="entry name" value="DHQ_synthase"/>
    <property type="match status" value="1"/>
</dbReference>
<evidence type="ECO:0000256" key="5">
    <source>
        <dbReference type="ARBA" id="ARBA00023239"/>
    </source>
</evidence>
<evidence type="ECO:0000259" key="9">
    <source>
        <dbReference type="Pfam" id="PF01761"/>
    </source>
</evidence>
<dbReference type="PANTHER" id="PTHR43622:SF3">
    <property type="entry name" value="2-EPI-5-EPI-VALIOLONE SYNTHASE"/>
    <property type="match status" value="1"/>
</dbReference>
<dbReference type="InterPro" id="IPR030960">
    <property type="entry name" value="DHQS/DOIS_N"/>
</dbReference>
<evidence type="ECO:0000256" key="6">
    <source>
        <dbReference type="ARBA" id="ARBA00023993"/>
    </source>
</evidence>
<evidence type="ECO:0000256" key="4">
    <source>
        <dbReference type="ARBA" id="ARBA00023027"/>
    </source>
</evidence>
<proteinExistence type="predicted"/>
<dbReference type="Pfam" id="PF24621">
    <property type="entry name" value="DHQS_C"/>
    <property type="match status" value="1"/>
</dbReference>